<dbReference type="OrthoDB" id="10040416at2759"/>
<reference evidence="1" key="1">
    <citation type="journal article" date="2023" name="Science">
        <title>Genome structures resolve the early diversification of teleost fishes.</title>
        <authorList>
            <person name="Parey E."/>
            <person name="Louis A."/>
            <person name="Montfort J."/>
            <person name="Bouchez O."/>
            <person name="Roques C."/>
            <person name="Iampietro C."/>
            <person name="Lluch J."/>
            <person name="Castinel A."/>
            <person name="Donnadieu C."/>
            <person name="Desvignes T."/>
            <person name="Floi Bucao C."/>
            <person name="Jouanno E."/>
            <person name="Wen M."/>
            <person name="Mejri S."/>
            <person name="Dirks R."/>
            <person name="Jansen H."/>
            <person name="Henkel C."/>
            <person name="Chen W.J."/>
            <person name="Zahm M."/>
            <person name="Cabau C."/>
            <person name="Klopp C."/>
            <person name="Thompson A.W."/>
            <person name="Robinson-Rechavi M."/>
            <person name="Braasch I."/>
            <person name="Lecointre G."/>
            <person name="Bobe J."/>
            <person name="Postlethwait J.H."/>
            <person name="Berthelot C."/>
            <person name="Roest Crollius H."/>
            <person name="Guiguen Y."/>
        </authorList>
    </citation>
    <scope>NUCLEOTIDE SEQUENCE</scope>
    <source>
        <strain evidence="1">WJC10195</strain>
    </source>
</reference>
<proteinExistence type="predicted"/>
<evidence type="ECO:0000313" key="1">
    <source>
        <dbReference type="EMBL" id="KAJ8370979.1"/>
    </source>
</evidence>
<dbReference type="Proteomes" id="UP001152622">
    <property type="component" value="Chromosome 3"/>
</dbReference>
<accession>A0A9Q1G0Z4</accession>
<dbReference type="EMBL" id="JAINUF010000003">
    <property type="protein sequence ID" value="KAJ8370979.1"/>
    <property type="molecule type" value="Genomic_DNA"/>
</dbReference>
<comment type="caution">
    <text evidence="1">The sequence shown here is derived from an EMBL/GenBank/DDBJ whole genome shotgun (WGS) entry which is preliminary data.</text>
</comment>
<keyword evidence="2" id="KW-1185">Reference proteome</keyword>
<gene>
    <name evidence="1" type="ORF">SKAU_G00110070</name>
</gene>
<sequence length="84" mass="9791">MLGRPLASNEKWTGNSTGWVALQSVFYPMHPLSFYLMTLKYHMEEPYWSREPWCSLRNIFNLHLLRPAWPPKPASMRGPSTSVP</sequence>
<organism evidence="1 2">
    <name type="scientific">Synaphobranchus kaupii</name>
    <name type="common">Kaup's arrowtooth eel</name>
    <dbReference type="NCBI Taxonomy" id="118154"/>
    <lineage>
        <taxon>Eukaryota</taxon>
        <taxon>Metazoa</taxon>
        <taxon>Chordata</taxon>
        <taxon>Craniata</taxon>
        <taxon>Vertebrata</taxon>
        <taxon>Euteleostomi</taxon>
        <taxon>Actinopterygii</taxon>
        <taxon>Neopterygii</taxon>
        <taxon>Teleostei</taxon>
        <taxon>Anguilliformes</taxon>
        <taxon>Synaphobranchidae</taxon>
        <taxon>Synaphobranchus</taxon>
    </lineage>
</organism>
<name>A0A9Q1G0Z4_SYNKA</name>
<protein>
    <submittedName>
        <fullName evidence="1">Uncharacterized protein</fullName>
    </submittedName>
</protein>
<evidence type="ECO:0000313" key="2">
    <source>
        <dbReference type="Proteomes" id="UP001152622"/>
    </source>
</evidence>
<dbReference type="AlphaFoldDB" id="A0A9Q1G0Z4"/>